<keyword evidence="11" id="KW-1185">Reference proteome</keyword>
<keyword evidence="6 7" id="KW-0472">Membrane</keyword>
<dbReference type="InterPro" id="IPR003838">
    <property type="entry name" value="ABC3_permease_C"/>
</dbReference>
<evidence type="ECO:0000256" key="3">
    <source>
        <dbReference type="ARBA" id="ARBA00022475"/>
    </source>
</evidence>
<comment type="subcellular location">
    <subcellularLocation>
        <location evidence="1">Cell membrane</location>
        <topology evidence="1">Multi-pass membrane protein</topology>
    </subcellularLocation>
</comment>
<sequence length="411" mass="45665">MNRTIVWQTAFRYLRGKRSANAVPILSRISMLAIAVGSCAMIVLFSVFNGFEDVVKDLYKAFYPDIKITAARGKFFQADEQRLAKLRQVNGVTVITPVIEDNVLVNSEDEQIVVTLKGIDPSYFKVNDLSPYIVEGRDSVVIDPAPTAIVGQHIEAQLGVDVNNVFSRLNLYYPNANANFALNPESAFQSLRLRPDGVFHVQDDFDGKYVLARLPLAQQLFNQSGKLSAYEIKLNPGTDQESVKKAMKQLLGESFVVETRFEQNRMLYVVMRTEKWAVYAILLLVLLIASFNMVGGLSLLVLEKEKDMAILQTMGADRSTIRGIFLTEGILWSLTGGLIGVLIGGLLCLGQQQFKWKKLEGSFIIDAYPVSMQFSDFVLVIVTVIIVGLLAALYPAMRSGKIESAVMLRSS</sequence>
<feature type="transmembrane region" description="Helical" evidence="7">
    <location>
        <begin position="323"/>
        <end position="347"/>
    </location>
</feature>
<dbReference type="Pfam" id="PF12704">
    <property type="entry name" value="MacB_PCD"/>
    <property type="match status" value="1"/>
</dbReference>
<feature type="domain" description="MacB-like periplasmic core" evidence="9">
    <location>
        <begin position="29"/>
        <end position="249"/>
    </location>
</feature>
<dbReference type="InterPro" id="IPR025857">
    <property type="entry name" value="MacB_PCD"/>
</dbReference>
<evidence type="ECO:0000256" key="1">
    <source>
        <dbReference type="ARBA" id="ARBA00004651"/>
    </source>
</evidence>
<reference evidence="10 11" key="1">
    <citation type="submission" date="2018-06" db="EMBL/GenBank/DDBJ databases">
        <title>Mucibacter soli gen. nov., sp. nov., a new member of the family Chitinophagaceae producing mucin.</title>
        <authorList>
            <person name="Kim M.-K."/>
            <person name="Park S."/>
            <person name="Kim T.-S."/>
            <person name="Joung Y."/>
            <person name="Han J.-H."/>
            <person name="Kim S.B."/>
        </authorList>
    </citation>
    <scope>NUCLEOTIDE SEQUENCE [LARGE SCALE GENOMIC DNA]</scope>
    <source>
        <strain evidence="10 11">R1-15</strain>
    </source>
</reference>
<feature type="domain" description="ABC3 transporter permease C-terminal" evidence="8">
    <location>
        <begin position="280"/>
        <end position="403"/>
    </location>
</feature>
<evidence type="ECO:0000256" key="2">
    <source>
        <dbReference type="ARBA" id="ARBA00005236"/>
    </source>
</evidence>
<feature type="transmembrane region" description="Helical" evidence="7">
    <location>
        <begin position="25"/>
        <end position="48"/>
    </location>
</feature>
<evidence type="ECO:0000259" key="9">
    <source>
        <dbReference type="Pfam" id="PF12704"/>
    </source>
</evidence>
<evidence type="ECO:0000256" key="4">
    <source>
        <dbReference type="ARBA" id="ARBA00022692"/>
    </source>
</evidence>
<keyword evidence="5 7" id="KW-1133">Transmembrane helix</keyword>
<dbReference type="PANTHER" id="PTHR30489:SF0">
    <property type="entry name" value="LIPOPROTEIN-RELEASING SYSTEM TRANSMEMBRANE PROTEIN LOLE"/>
    <property type="match status" value="1"/>
</dbReference>
<keyword evidence="3" id="KW-1003">Cell membrane</keyword>
<dbReference type="GO" id="GO:0044874">
    <property type="term" value="P:lipoprotein localization to outer membrane"/>
    <property type="evidence" value="ECO:0007669"/>
    <property type="project" value="TreeGrafter"/>
</dbReference>
<gene>
    <name evidence="10" type="ORF">DN068_17820</name>
</gene>
<evidence type="ECO:0000313" key="10">
    <source>
        <dbReference type="EMBL" id="PZF71503.1"/>
    </source>
</evidence>
<dbReference type="Pfam" id="PF02687">
    <property type="entry name" value="FtsX"/>
    <property type="match status" value="1"/>
</dbReference>
<evidence type="ECO:0000256" key="5">
    <source>
        <dbReference type="ARBA" id="ARBA00022989"/>
    </source>
</evidence>
<dbReference type="EMBL" id="QKTW01000023">
    <property type="protein sequence ID" value="PZF71503.1"/>
    <property type="molecule type" value="Genomic_DNA"/>
</dbReference>
<dbReference type="OrthoDB" id="1522724at2"/>
<accession>A0A2W2BUJ8</accession>
<dbReference type="AlphaFoldDB" id="A0A2W2BUJ8"/>
<dbReference type="Proteomes" id="UP000248745">
    <property type="component" value="Unassembled WGS sequence"/>
</dbReference>
<evidence type="ECO:0000313" key="11">
    <source>
        <dbReference type="Proteomes" id="UP000248745"/>
    </source>
</evidence>
<keyword evidence="4 7" id="KW-0812">Transmembrane</keyword>
<evidence type="ECO:0000256" key="6">
    <source>
        <dbReference type="ARBA" id="ARBA00023136"/>
    </source>
</evidence>
<comment type="similarity">
    <text evidence="2">Belongs to the ABC-4 integral membrane protein family. LolC/E subfamily.</text>
</comment>
<feature type="transmembrane region" description="Helical" evidence="7">
    <location>
        <begin position="276"/>
        <end position="302"/>
    </location>
</feature>
<protein>
    <submittedName>
        <fullName evidence="10">ABC transporter permease</fullName>
    </submittedName>
</protein>
<dbReference type="InterPro" id="IPR051447">
    <property type="entry name" value="Lipoprotein-release_system"/>
</dbReference>
<dbReference type="RefSeq" id="WP_111000306.1">
    <property type="nucleotide sequence ID" value="NZ_QKTW01000023.1"/>
</dbReference>
<name>A0A2W2BUJ8_9BACT</name>
<dbReference type="GO" id="GO:0098797">
    <property type="term" value="C:plasma membrane protein complex"/>
    <property type="evidence" value="ECO:0007669"/>
    <property type="project" value="TreeGrafter"/>
</dbReference>
<proteinExistence type="inferred from homology"/>
<organism evidence="10 11">
    <name type="scientific">Taibaiella soli</name>
    <dbReference type="NCBI Taxonomy" id="1649169"/>
    <lineage>
        <taxon>Bacteria</taxon>
        <taxon>Pseudomonadati</taxon>
        <taxon>Bacteroidota</taxon>
        <taxon>Chitinophagia</taxon>
        <taxon>Chitinophagales</taxon>
        <taxon>Chitinophagaceae</taxon>
        <taxon>Taibaiella</taxon>
    </lineage>
</organism>
<evidence type="ECO:0000256" key="7">
    <source>
        <dbReference type="SAM" id="Phobius"/>
    </source>
</evidence>
<comment type="caution">
    <text evidence="10">The sequence shown here is derived from an EMBL/GenBank/DDBJ whole genome shotgun (WGS) entry which is preliminary data.</text>
</comment>
<dbReference type="PANTHER" id="PTHR30489">
    <property type="entry name" value="LIPOPROTEIN-RELEASING SYSTEM TRANSMEMBRANE PROTEIN LOLE"/>
    <property type="match status" value="1"/>
</dbReference>
<feature type="transmembrane region" description="Helical" evidence="7">
    <location>
        <begin position="377"/>
        <end position="397"/>
    </location>
</feature>
<evidence type="ECO:0000259" key="8">
    <source>
        <dbReference type="Pfam" id="PF02687"/>
    </source>
</evidence>